<keyword evidence="5" id="KW-0788">Thiol protease</keyword>
<dbReference type="PROSITE" id="PS50271">
    <property type="entry name" value="ZF_UBP"/>
    <property type="match status" value="1"/>
</dbReference>
<sequence length="615" mass="68452">MSTAPTSPPLVPTTKLLTQDFFPGDHSASHGCPHLKSLKKAGEILNNYQLLARYSLHFKHRHALGILHSKDKKRPRSLEASALVMQSDKILSARTVSTLRSLLDTLANGIKPTPQLPTPACTTCDTTLGRIHACLQCVFIGCWKSEHAQAHAQEKGHVFSMEISRCGLYCSQCKDFVHDRDFEGIYNGEVLRNFEMVSMLQEPGQKRPRYIKWHAGNKEAAAIKSGTRLKSCQGCTRSTLLYVLRLRGLRNMGSTCFMNVILQCFIHNPLLRGYFLSDQHSSKRCEVKSECMGCEMDQLFTQFYSGVKSPYGPCSFLHTMWMSSSDLAGYAQQDAHEFFISALNQIHAKSPSAKLHHCSCVIHKTFAGVLQSDVTCLNCANVTSAFDPILDISLDLRPTKRSKLHKARGLNDERNDGPNSLADCLDRYTHPEKLGTNEYNCSKCGKTGQEATKQLSMKVIPPVLSFQLKRFEHSMGASKIETKIKFPAQLDMTQYTTSARKLKKSKLAALQKLNGGSSEGGSPSTPSSTSSTSSASSSVDPIPTYVYNLFAVINHQGKMDTGHYTAFAKHRGEWFSLDDHKVSLASQKEVLDSKAYMLFYVKQNLDYDFVNATKD</sequence>
<dbReference type="InterPro" id="IPR028889">
    <property type="entry name" value="USP"/>
</dbReference>
<keyword evidence="5" id="KW-0645">Protease</keyword>
<evidence type="ECO:0000256" key="3">
    <source>
        <dbReference type="ARBA" id="ARBA00022833"/>
    </source>
</evidence>
<keyword evidence="1" id="KW-0479">Metal-binding</keyword>
<dbReference type="EMBL" id="JAIFTL010000022">
    <property type="protein sequence ID" value="KAG9326308.1"/>
    <property type="molecule type" value="Genomic_DNA"/>
</dbReference>
<dbReference type="GO" id="GO:0005634">
    <property type="term" value="C:nucleus"/>
    <property type="evidence" value="ECO:0007669"/>
    <property type="project" value="TreeGrafter"/>
</dbReference>
<keyword evidence="5" id="KW-0833">Ubl conjugation pathway</keyword>
<keyword evidence="2 4" id="KW-0863">Zinc-finger</keyword>
<protein>
    <recommendedName>
        <fullName evidence="5">Ubiquitin carboxyl-terminal hydrolase</fullName>
        <ecNumber evidence="5">3.4.19.12</ecNumber>
    </recommendedName>
</protein>
<feature type="domain" description="UBP-type" evidence="8">
    <location>
        <begin position="94"/>
        <end position="196"/>
    </location>
</feature>
<dbReference type="GO" id="GO:0006508">
    <property type="term" value="P:proteolysis"/>
    <property type="evidence" value="ECO:0007669"/>
    <property type="project" value="UniProtKB-KW"/>
</dbReference>
<dbReference type="Pfam" id="PF00443">
    <property type="entry name" value="UCH"/>
    <property type="match status" value="1"/>
</dbReference>
<comment type="catalytic activity">
    <reaction evidence="5">
        <text>Thiol-dependent hydrolysis of ester, thioester, amide, peptide and isopeptide bonds formed by the C-terminal Gly of ubiquitin (a 76-residue protein attached to proteins as an intracellular targeting signal).</text>
        <dbReference type="EC" id="3.4.19.12"/>
    </reaction>
</comment>
<dbReference type="CDD" id="cd02660">
    <property type="entry name" value="Peptidase_C19D"/>
    <property type="match status" value="1"/>
</dbReference>
<dbReference type="InterPro" id="IPR038765">
    <property type="entry name" value="Papain-like_cys_pep_sf"/>
</dbReference>
<evidence type="ECO:0000256" key="4">
    <source>
        <dbReference type="PROSITE-ProRule" id="PRU00502"/>
    </source>
</evidence>
<evidence type="ECO:0000313" key="9">
    <source>
        <dbReference type="EMBL" id="KAG9326308.1"/>
    </source>
</evidence>
<keyword evidence="3" id="KW-0862">Zinc</keyword>
<gene>
    <name evidence="9" type="ORF">KVV02_004045</name>
</gene>
<dbReference type="Gene3D" id="3.30.40.10">
    <property type="entry name" value="Zinc/RING finger domain, C3HC4 (zinc finger)"/>
    <property type="match status" value="1"/>
</dbReference>
<dbReference type="PANTHER" id="PTHR24006">
    <property type="entry name" value="UBIQUITIN CARBOXYL-TERMINAL HYDROLASE"/>
    <property type="match status" value="1"/>
</dbReference>
<dbReference type="GO" id="GO:0004843">
    <property type="term" value="F:cysteine-type deubiquitinase activity"/>
    <property type="evidence" value="ECO:0007669"/>
    <property type="project" value="UniProtKB-UniRule"/>
</dbReference>
<dbReference type="GO" id="GO:0008270">
    <property type="term" value="F:zinc ion binding"/>
    <property type="evidence" value="ECO:0007669"/>
    <property type="project" value="UniProtKB-KW"/>
</dbReference>
<feature type="domain" description="USP" evidence="7">
    <location>
        <begin position="247"/>
        <end position="603"/>
    </location>
</feature>
<dbReference type="InterPro" id="IPR001394">
    <property type="entry name" value="Peptidase_C19_UCH"/>
</dbReference>
<reference evidence="9" key="1">
    <citation type="submission" date="2021-07" db="EMBL/GenBank/DDBJ databases">
        <title>Draft genome of Mortierella alpina, strain LL118, isolated from an aspen leaf litter sample.</title>
        <authorList>
            <person name="Yang S."/>
            <person name="Vinatzer B.A."/>
        </authorList>
    </citation>
    <scope>NUCLEOTIDE SEQUENCE</scope>
    <source>
        <strain evidence="9">LL118</strain>
    </source>
</reference>
<dbReference type="InterPro" id="IPR001607">
    <property type="entry name" value="Znf_UBP"/>
</dbReference>
<keyword evidence="5" id="KW-0378">Hydrolase</keyword>
<dbReference type="PANTHER" id="PTHR24006:SF937">
    <property type="entry name" value="UBIQUITIN CARBOXYL-TERMINAL HYDROLASE"/>
    <property type="match status" value="1"/>
</dbReference>
<evidence type="ECO:0000256" key="1">
    <source>
        <dbReference type="ARBA" id="ARBA00022723"/>
    </source>
</evidence>
<evidence type="ECO:0000259" key="7">
    <source>
        <dbReference type="PROSITE" id="PS50235"/>
    </source>
</evidence>
<dbReference type="EC" id="3.4.19.12" evidence="5"/>
<dbReference type="SUPFAM" id="SSF54001">
    <property type="entry name" value="Cysteine proteinases"/>
    <property type="match status" value="1"/>
</dbReference>
<accession>A0A9P8A7T2</accession>
<dbReference type="PROSITE" id="PS00972">
    <property type="entry name" value="USP_1"/>
    <property type="match status" value="1"/>
</dbReference>
<name>A0A9P8A7T2_MORAP</name>
<dbReference type="InterPro" id="IPR013083">
    <property type="entry name" value="Znf_RING/FYVE/PHD"/>
</dbReference>
<dbReference type="PROSITE" id="PS00973">
    <property type="entry name" value="USP_2"/>
    <property type="match status" value="1"/>
</dbReference>
<dbReference type="AlphaFoldDB" id="A0A9P8A7T2"/>
<dbReference type="PROSITE" id="PS50235">
    <property type="entry name" value="USP_3"/>
    <property type="match status" value="1"/>
</dbReference>
<dbReference type="Gene3D" id="3.90.70.10">
    <property type="entry name" value="Cysteine proteinases"/>
    <property type="match status" value="1"/>
</dbReference>
<evidence type="ECO:0000313" key="10">
    <source>
        <dbReference type="Proteomes" id="UP000717515"/>
    </source>
</evidence>
<proteinExistence type="inferred from homology"/>
<evidence type="ECO:0000256" key="2">
    <source>
        <dbReference type="ARBA" id="ARBA00022771"/>
    </source>
</evidence>
<evidence type="ECO:0000259" key="8">
    <source>
        <dbReference type="PROSITE" id="PS50271"/>
    </source>
</evidence>
<dbReference type="GO" id="GO:0016579">
    <property type="term" value="P:protein deubiquitination"/>
    <property type="evidence" value="ECO:0007669"/>
    <property type="project" value="InterPro"/>
</dbReference>
<comment type="caution">
    <text evidence="9">The sequence shown here is derived from an EMBL/GenBank/DDBJ whole genome shotgun (WGS) entry which is preliminary data.</text>
</comment>
<dbReference type="InterPro" id="IPR050164">
    <property type="entry name" value="Peptidase_C19"/>
</dbReference>
<evidence type="ECO:0000256" key="5">
    <source>
        <dbReference type="RuleBase" id="RU366025"/>
    </source>
</evidence>
<feature type="region of interest" description="Disordered" evidence="6">
    <location>
        <begin position="513"/>
        <end position="539"/>
    </location>
</feature>
<dbReference type="GO" id="GO:0005829">
    <property type="term" value="C:cytosol"/>
    <property type="evidence" value="ECO:0007669"/>
    <property type="project" value="TreeGrafter"/>
</dbReference>
<dbReference type="Pfam" id="PF02148">
    <property type="entry name" value="zf-UBP"/>
    <property type="match status" value="1"/>
</dbReference>
<dbReference type="InterPro" id="IPR018200">
    <property type="entry name" value="USP_CS"/>
</dbReference>
<organism evidence="9 10">
    <name type="scientific">Mortierella alpina</name>
    <name type="common">Oleaginous fungus</name>
    <name type="synonym">Mortierella renispora</name>
    <dbReference type="NCBI Taxonomy" id="64518"/>
    <lineage>
        <taxon>Eukaryota</taxon>
        <taxon>Fungi</taxon>
        <taxon>Fungi incertae sedis</taxon>
        <taxon>Mucoromycota</taxon>
        <taxon>Mortierellomycotina</taxon>
        <taxon>Mortierellomycetes</taxon>
        <taxon>Mortierellales</taxon>
        <taxon>Mortierellaceae</taxon>
        <taxon>Mortierella</taxon>
    </lineage>
</organism>
<comment type="similarity">
    <text evidence="5">Belongs to the peptidase C19 family.</text>
</comment>
<dbReference type="SMART" id="SM00290">
    <property type="entry name" value="ZnF_UBP"/>
    <property type="match status" value="1"/>
</dbReference>
<dbReference type="Proteomes" id="UP000717515">
    <property type="component" value="Unassembled WGS sequence"/>
</dbReference>
<evidence type="ECO:0000256" key="6">
    <source>
        <dbReference type="SAM" id="MobiDB-lite"/>
    </source>
</evidence>
<dbReference type="SUPFAM" id="SSF57850">
    <property type="entry name" value="RING/U-box"/>
    <property type="match status" value="1"/>
</dbReference>